<feature type="coiled-coil region" evidence="1">
    <location>
        <begin position="1402"/>
        <end position="1638"/>
    </location>
</feature>
<dbReference type="OrthoDB" id="2436455at2759"/>
<dbReference type="EMBL" id="CAJFCJ010000002">
    <property type="protein sequence ID" value="CAD5112204.1"/>
    <property type="molecule type" value="Genomic_DNA"/>
</dbReference>
<feature type="coiled-coil region" evidence="1">
    <location>
        <begin position="458"/>
        <end position="632"/>
    </location>
</feature>
<feature type="coiled-coil region" evidence="1">
    <location>
        <begin position="1018"/>
        <end position="1084"/>
    </location>
</feature>
<name>A0A7I8V8U5_9ANNE</name>
<keyword evidence="4" id="KW-1185">Reference proteome</keyword>
<accession>A0A7I8V8U5</accession>
<feature type="coiled-coil region" evidence="1">
    <location>
        <begin position="1179"/>
        <end position="1373"/>
    </location>
</feature>
<dbReference type="SUPFAM" id="SSF116907">
    <property type="entry name" value="Hook domain"/>
    <property type="match status" value="1"/>
</dbReference>
<feature type="coiled-coil region" evidence="1">
    <location>
        <begin position="965"/>
        <end position="992"/>
    </location>
</feature>
<feature type="coiled-coil region" evidence="1">
    <location>
        <begin position="863"/>
        <end position="936"/>
    </location>
</feature>
<sequence>MDEKQRTVYPDKATALLSWLNNLLKEDISDLGQLADGFIFDRIASLIDNTYKKRDNGDSFESILLFLSEEYKKPVGDWFIFKPHEDDYEIAKIALLLLCLGLSSANHQIFIESSTKLNNELQLHVCQMVSSILKVEDFTKEFSYVLSEPYINHYNSVNDSRPLSTSTPVHEDHQGSPERSRTCPAAVRHYSALNSMPSVTPCREPYVFMNTTRNYGTPSTHVFSNSIAAASPVNQLMKSPHIVSKLEINEREHEIRRLKRQLTEALDRVYDLEIDSERDSSNIKQKDSRINILQNELETLKTRHFILEEQIEEFKNGKEESMQAYITRAFEAESKCKELTRNSIGLAKDNDQLSEENSKLLNQLEELKKKVRKLEIELKDFSVNAINVSTHKREVNNYEEKFLEEKMSLLKQLDIQQKEIEYQKEQIADLRTKMDSSDFFYSRQKDESGENLGEVIVERNLMERIDELEEERDELADKITEKESEYEKIKQVYEECYENFKGSENNVKELQLVNKSLNDTIKELETFKSNVSVTLDSLNEEINCERKKSEMLSEAIESMTIVLESNKCQIEDKEITIQELKGNLTNYDSQIANLGKQNSDLAKKVEDLTKDLQSKEAKAENLLVDLNLVQKDLKKSVEENREQTMKYKSDIEGLHNDIKNKSFWILELQATVDDHQKSLEDAEKLVENLQIVKKSVEDKLEKSTAEIQVLEGQKQDLQQELENVVLKSTTEIDQLKGKLNEHIALINSNSVKWQAEEKSLKEKLVFEKDEFTKKQVSLEETIEKLNVTVRNLLDEKANLNNKNKEFVKENKDLLIRIEGLLEAQQILDKNLKNIAEERDNLYKIKTDILNKLEITREEGCVLKKDLENQVKLYSDRCENINKENKEMKDNFEKEIKERDSQLCDKVSVIESIQEELAQLKEQHNAATNELTRKEKIIKDNVDILKEKDSNLTEIETVISDLNYVIESKSDELRKKETLVETLRQEIMNISEKYEMESAANEQSLRALQDKQTSTLEDLHCLHNDVAEKEKIIESLEIQSKKKDEKINTMNETIENQKKEHIASVDDMEEEMAQMVEQLREKTAVFAQTEALLTSTQEENNQQISRLEYLGKQITELHLSANEKDEEIEKLKAEIDTNDKEFNKLIKDATDKDEKIDSLNGQIHSFLSTLQQKDDTIAHLQFSLNELNNLKVDIEEKRSKINSQLEQLYVQIKEKDNEIAEILKAKDKEIDEISKARDSTVDNITKAKDTEIEALEKIETNLKQQKEELEKILIEKQTNIDELRSQVEVHRKTSEERMEQLDQSQSQCVSLKNEVKELKTEAEMKREEHHRQISDLVNKLDIIEKEKEEMVKVLDETKQKMKNLVVELESSDKVVTKYKDIANTYKTESEHVRKEKIELHVKIEKLKETNSELTDSNKRLENDKKETDEKNELYKEEISSLTNEMISKADIISELHAEIVERELTIEALEQQISDANAEINFRKEGSMALEVESVNRKRREEVASYDRKLNQIEVQRNALRKELETCQTKIKNIEKNNDDLRRLHEADDKEKSVMRNRIEILNNKETKLKNELNETRSRLNKELVKLSKSTKESDELFNENTKKMNLYKDEIANKNMVIEKLRNELSTERENCSYLREKFEELEKSSVVDSSIDRTVSKTSLSVDTSPKLNTTYTSNPLTASTKGLGPLFNSEDEPEQLQFGVLDEESLDRAAKESFPQEDDSRLSELSRRNTLCLPHLRTSYPVETQMGLSAEFNNDLSDPRRKSVAKGFAVPKPPTKTKKKSPKYRVLATSRLMNSPVLSPRRAAALRSPKQKSPADKVVSSNNLWTKLKENISFDINFTPKKKRSRPAGTTPKSPKVRS</sequence>
<evidence type="ECO:0000256" key="2">
    <source>
        <dbReference type="SAM" id="MobiDB-lite"/>
    </source>
</evidence>
<keyword evidence="1" id="KW-0175">Coiled coil</keyword>
<feature type="coiled-coil region" evidence="1">
    <location>
        <begin position="1113"/>
        <end position="1147"/>
    </location>
</feature>
<feature type="coiled-coil region" evidence="1">
    <location>
        <begin position="350"/>
        <end position="384"/>
    </location>
</feature>
<feature type="compositionally biased region" description="Polar residues" evidence="2">
    <location>
        <begin position="1672"/>
        <end position="1682"/>
    </location>
</feature>
<dbReference type="PANTHER" id="PTHR46753:SF3">
    <property type="entry name" value="PDZ DOMAIN-CONTAINING PROTEIN"/>
    <property type="match status" value="1"/>
</dbReference>
<feature type="region of interest" description="Disordered" evidence="2">
    <location>
        <begin position="1839"/>
        <end position="1861"/>
    </location>
</feature>
<feature type="region of interest" description="Disordered" evidence="2">
    <location>
        <begin position="1754"/>
        <end position="1784"/>
    </location>
</feature>
<dbReference type="Proteomes" id="UP000549394">
    <property type="component" value="Unassembled WGS sequence"/>
</dbReference>
<dbReference type="PANTHER" id="PTHR46753">
    <property type="entry name" value="FYVE AND COILED-COIL DOMAIN-CONTAINING PROTEIN 1"/>
    <property type="match status" value="1"/>
</dbReference>
<evidence type="ECO:0000256" key="1">
    <source>
        <dbReference type="SAM" id="Coils"/>
    </source>
</evidence>
<evidence type="ECO:0000313" key="3">
    <source>
        <dbReference type="EMBL" id="CAD5112204.1"/>
    </source>
</evidence>
<feature type="region of interest" description="Disordered" evidence="2">
    <location>
        <begin position="1801"/>
        <end position="1821"/>
    </location>
</feature>
<feature type="coiled-coil region" evidence="1">
    <location>
        <begin position="775"/>
        <end position="816"/>
    </location>
</feature>
<feature type="coiled-coil region" evidence="1">
    <location>
        <begin position="248"/>
        <end position="310"/>
    </location>
</feature>
<evidence type="ECO:0000313" key="4">
    <source>
        <dbReference type="Proteomes" id="UP000549394"/>
    </source>
</evidence>
<gene>
    <name evidence="3" type="ORF">DGYR_LOCUS1390</name>
</gene>
<reference evidence="3 4" key="1">
    <citation type="submission" date="2020-08" db="EMBL/GenBank/DDBJ databases">
        <authorList>
            <person name="Hejnol A."/>
        </authorList>
    </citation>
    <scope>NUCLEOTIDE SEQUENCE [LARGE SCALE GENOMIC DNA]</scope>
</reference>
<feature type="region of interest" description="Disordered" evidence="2">
    <location>
        <begin position="161"/>
        <end position="182"/>
    </location>
</feature>
<organism evidence="3 4">
    <name type="scientific">Dimorphilus gyrociliatus</name>
    <dbReference type="NCBI Taxonomy" id="2664684"/>
    <lineage>
        <taxon>Eukaryota</taxon>
        <taxon>Metazoa</taxon>
        <taxon>Spiralia</taxon>
        <taxon>Lophotrochozoa</taxon>
        <taxon>Annelida</taxon>
        <taxon>Polychaeta</taxon>
        <taxon>Polychaeta incertae sedis</taxon>
        <taxon>Dinophilidae</taxon>
        <taxon>Dimorphilus</taxon>
    </lineage>
</organism>
<feature type="compositionally biased region" description="Basic and acidic residues" evidence="2">
    <location>
        <begin position="169"/>
        <end position="181"/>
    </location>
</feature>
<comment type="caution">
    <text evidence="3">The sequence shown here is derived from an EMBL/GenBank/DDBJ whole genome shotgun (WGS) entry which is preliminary data.</text>
</comment>
<protein>
    <submittedName>
        <fullName evidence="3">DgyrCDS1438</fullName>
    </submittedName>
</protein>
<feature type="coiled-coil region" evidence="1">
    <location>
        <begin position="665"/>
        <end position="727"/>
    </location>
</feature>
<feature type="region of interest" description="Disordered" evidence="2">
    <location>
        <begin position="1672"/>
        <end position="1692"/>
    </location>
</feature>
<proteinExistence type="predicted"/>